<gene>
    <name evidence="1" type="ORF">DPMN_170964</name>
</gene>
<sequence length="58" mass="6992">MRAPYGMRPSYAGHVWHETKLEVRVWHEDQAMQAWYGIRPSYVGHIWHETYLCGSRME</sequence>
<evidence type="ECO:0000313" key="2">
    <source>
        <dbReference type="Proteomes" id="UP000828390"/>
    </source>
</evidence>
<protein>
    <submittedName>
        <fullName evidence="1">Uncharacterized protein</fullName>
    </submittedName>
</protein>
<organism evidence="1 2">
    <name type="scientific">Dreissena polymorpha</name>
    <name type="common">Zebra mussel</name>
    <name type="synonym">Mytilus polymorpha</name>
    <dbReference type="NCBI Taxonomy" id="45954"/>
    <lineage>
        <taxon>Eukaryota</taxon>
        <taxon>Metazoa</taxon>
        <taxon>Spiralia</taxon>
        <taxon>Lophotrochozoa</taxon>
        <taxon>Mollusca</taxon>
        <taxon>Bivalvia</taxon>
        <taxon>Autobranchia</taxon>
        <taxon>Heteroconchia</taxon>
        <taxon>Euheterodonta</taxon>
        <taxon>Imparidentia</taxon>
        <taxon>Neoheterodontei</taxon>
        <taxon>Myida</taxon>
        <taxon>Dreissenoidea</taxon>
        <taxon>Dreissenidae</taxon>
        <taxon>Dreissena</taxon>
    </lineage>
</organism>
<evidence type="ECO:0000313" key="1">
    <source>
        <dbReference type="EMBL" id="KAH3769690.1"/>
    </source>
</evidence>
<dbReference type="Proteomes" id="UP000828390">
    <property type="component" value="Unassembled WGS sequence"/>
</dbReference>
<proteinExistence type="predicted"/>
<reference evidence="1" key="1">
    <citation type="journal article" date="2019" name="bioRxiv">
        <title>The Genome of the Zebra Mussel, Dreissena polymorpha: A Resource for Invasive Species Research.</title>
        <authorList>
            <person name="McCartney M.A."/>
            <person name="Auch B."/>
            <person name="Kono T."/>
            <person name="Mallez S."/>
            <person name="Zhang Y."/>
            <person name="Obille A."/>
            <person name="Becker A."/>
            <person name="Abrahante J.E."/>
            <person name="Garbe J."/>
            <person name="Badalamenti J.P."/>
            <person name="Herman A."/>
            <person name="Mangelson H."/>
            <person name="Liachko I."/>
            <person name="Sullivan S."/>
            <person name="Sone E.D."/>
            <person name="Koren S."/>
            <person name="Silverstein K.A.T."/>
            <person name="Beckman K.B."/>
            <person name="Gohl D.M."/>
        </authorList>
    </citation>
    <scope>NUCLEOTIDE SEQUENCE</scope>
    <source>
        <strain evidence="1">Duluth1</strain>
        <tissue evidence="1">Whole animal</tissue>
    </source>
</reference>
<accession>A0A9D4DZK3</accession>
<comment type="caution">
    <text evidence="1">The sequence shown here is derived from an EMBL/GenBank/DDBJ whole genome shotgun (WGS) entry which is preliminary data.</text>
</comment>
<dbReference type="EMBL" id="JAIWYP010000009">
    <property type="protein sequence ID" value="KAH3769690.1"/>
    <property type="molecule type" value="Genomic_DNA"/>
</dbReference>
<reference evidence="1" key="2">
    <citation type="submission" date="2020-11" db="EMBL/GenBank/DDBJ databases">
        <authorList>
            <person name="McCartney M.A."/>
            <person name="Auch B."/>
            <person name="Kono T."/>
            <person name="Mallez S."/>
            <person name="Becker A."/>
            <person name="Gohl D.M."/>
            <person name="Silverstein K.A.T."/>
            <person name="Koren S."/>
            <person name="Bechman K.B."/>
            <person name="Herman A."/>
            <person name="Abrahante J.E."/>
            <person name="Garbe J."/>
        </authorList>
    </citation>
    <scope>NUCLEOTIDE SEQUENCE</scope>
    <source>
        <strain evidence="1">Duluth1</strain>
        <tissue evidence="1">Whole animal</tissue>
    </source>
</reference>
<dbReference type="AlphaFoldDB" id="A0A9D4DZK3"/>
<keyword evidence="2" id="KW-1185">Reference proteome</keyword>
<name>A0A9D4DZK3_DREPO</name>